<evidence type="ECO:0000256" key="1">
    <source>
        <dbReference type="SAM" id="MobiDB-lite"/>
    </source>
</evidence>
<dbReference type="EMBL" id="CM029053">
    <property type="protein sequence ID" value="KAG2553569.1"/>
    <property type="molecule type" value="Genomic_DNA"/>
</dbReference>
<gene>
    <name evidence="2" type="ORF">PVAP13_9KG534426</name>
</gene>
<dbReference type="AlphaFoldDB" id="A0A8T0NYV0"/>
<feature type="region of interest" description="Disordered" evidence="1">
    <location>
        <begin position="213"/>
        <end position="235"/>
    </location>
</feature>
<evidence type="ECO:0000313" key="2">
    <source>
        <dbReference type="EMBL" id="KAG2553569.1"/>
    </source>
</evidence>
<feature type="region of interest" description="Disordered" evidence="1">
    <location>
        <begin position="92"/>
        <end position="174"/>
    </location>
</feature>
<sequence>MAEEQAPSLAYGMGWDHRPGKACTVRACTQSAGTSVLRRSAPGLNCGRSLHLQLARTPRWAHPPAPPRLEERAPAPMIQLIRRSCSCRAHEWPPAPRTEEAGASLSISPTPRASRRSRRARLTGLARAGSSATPAGARPHVRHRVRARATATRTAARATRVRRGSHAHARPTRRGNITTALIPSATTRAQLASARGGRVRVIHRWRCPVGRREVPSHPGRPPGSVVLPPYLSGYR</sequence>
<name>A0A8T0NYV0_PANVG</name>
<reference evidence="2" key="1">
    <citation type="submission" date="2020-05" db="EMBL/GenBank/DDBJ databases">
        <title>WGS assembly of Panicum virgatum.</title>
        <authorList>
            <person name="Lovell J.T."/>
            <person name="Jenkins J."/>
            <person name="Shu S."/>
            <person name="Juenger T.E."/>
            <person name="Schmutz J."/>
        </authorList>
    </citation>
    <scope>NUCLEOTIDE SEQUENCE</scope>
    <source>
        <strain evidence="2">AP13</strain>
    </source>
</reference>
<comment type="caution">
    <text evidence="2">The sequence shown here is derived from an EMBL/GenBank/DDBJ whole genome shotgun (WGS) entry which is preliminary data.</text>
</comment>
<organism evidence="2 3">
    <name type="scientific">Panicum virgatum</name>
    <name type="common">Blackwell switchgrass</name>
    <dbReference type="NCBI Taxonomy" id="38727"/>
    <lineage>
        <taxon>Eukaryota</taxon>
        <taxon>Viridiplantae</taxon>
        <taxon>Streptophyta</taxon>
        <taxon>Embryophyta</taxon>
        <taxon>Tracheophyta</taxon>
        <taxon>Spermatophyta</taxon>
        <taxon>Magnoliopsida</taxon>
        <taxon>Liliopsida</taxon>
        <taxon>Poales</taxon>
        <taxon>Poaceae</taxon>
        <taxon>PACMAD clade</taxon>
        <taxon>Panicoideae</taxon>
        <taxon>Panicodae</taxon>
        <taxon>Paniceae</taxon>
        <taxon>Panicinae</taxon>
        <taxon>Panicum</taxon>
        <taxon>Panicum sect. Hiantes</taxon>
    </lineage>
</organism>
<feature type="compositionally biased region" description="Low complexity" evidence="1">
    <location>
        <begin position="148"/>
        <end position="158"/>
    </location>
</feature>
<feature type="compositionally biased region" description="Basic residues" evidence="1">
    <location>
        <begin position="159"/>
        <end position="173"/>
    </location>
</feature>
<accession>A0A8T0NYV0</accession>
<dbReference type="Proteomes" id="UP000823388">
    <property type="component" value="Chromosome 9K"/>
</dbReference>
<proteinExistence type="predicted"/>
<evidence type="ECO:0000313" key="3">
    <source>
        <dbReference type="Proteomes" id="UP000823388"/>
    </source>
</evidence>
<protein>
    <submittedName>
        <fullName evidence="2">Uncharacterized protein</fullName>
    </submittedName>
</protein>
<keyword evidence="3" id="KW-1185">Reference proteome</keyword>